<reference evidence="3" key="2">
    <citation type="journal article" date="2017" name="Nat. Plants">
        <title>The Aegilops tauschii genome reveals multiple impacts of transposons.</title>
        <authorList>
            <person name="Zhao G."/>
            <person name="Zou C."/>
            <person name="Li K."/>
            <person name="Wang K."/>
            <person name="Li T."/>
            <person name="Gao L."/>
            <person name="Zhang X."/>
            <person name="Wang H."/>
            <person name="Yang Z."/>
            <person name="Liu X."/>
            <person name="Jiang W."/>
            <person name="Mao L."/>
            <person name="Kong X."/>
            <person name="Jiao Y."/>
            <person name="Jia J."/>
        </authorList>
    </citation>
    <scope>NUCLEOTIDE SEQUENCE [LARGE SCALE GENOMIC DNA]</scope>
    <source>
        <strain evidence="3">cv. AL8/78</strain>
    </source>
</reference>
<evidence type="ECO:0000313" key="2">
    <source>
        <dbReference type="EnsemblPlants" id="AET2Gv20207400.1"/>
    </source>
</evidence>
<keyword evidence="1" id="KW-1133">Transmembrane helix</keyword>
<dbReference type="Proteomes" id="UP000015105">
    <property type="component" value="Chromosome 2D"/>
</dbReference>
<dbReference type="EnsemblPlants" id="AET2Gv20207400.1">
    <property type="protein sequence ID" value="AET2Gv20207400.1"/>
    <property type="gene ID" value="AET2Gv20207400"/>
</dbReference>
<keyword evidence="1" id="KW-0812">Transmembrane</keyword>
<dbReference type="Gene3D" id="2.170.270.10">
    <property type="entry name" value="SET domain"/>
    <property type="match status" value="1"/>
</dbReference>
<dbReference type="PANTHER" id="PTHR48442">
    <property type="entry name" value="SET DOMAIN-CONTAINING PROTEIN"/>
    <property type="match status" value="1"/>
</dbReference>
<dbReference type="InterPro" id="IPR053114">
    <property type="entry name" value="ATXR5/ATXR6"/>
</dbReference>
<protein>
    <submittedName>
        <fullName evidence="2">Uncharacterized protein</fullName>
    </submittedName>
</protein>
<dbReference type="Gramene" id="AET2Gv20207400.1">
    <property type="protein sequence ID" value="AET2Gv20207400.1"/>
    <property type="gene ID" value="AET2Gv20207400"/>
</dbReference>
<name>A0A453ANH9_AEGTS</name>
<dbReference type="PANTHER" id="PTHR48442:SF1">
    <property type="entry name" value="SET DOMAIN-CONTAINING PROTEIN"/>
    <property type="match status" value="1"/>
</dbReference>
<accession>A0A453ANH9</accession>
<evidence type="ECO:0000313" key="3">
    <source>
        <dbReference type="Proteomes" id="UP000015105"/>
    </source>
</evidence>
<sequence length="152" mass="16283">MASLATALTATSAVFSNDLTYVPGMAPRSANQSALVAGGMQVLPRENAETLSLWKRMMEQGASPRRLQSGGRVSTVCTIRCSFLILYVGVGGVMGADPGHGMLTIYLGRVSFKSVNGLEPLKNLNGAYVCTLHFILGACDCYIYVMMLQLLR</sequence>
<feature type="transmembrane region" description="Helical" evidence="1">
    <location>
        <begin position="126"/>
        <end position="145"/>
    </location>
</feature>
<reference evidence="2" key="4">
    <citation type="submission" date="2019-03" db="UniProtKB">
        <authorList>
            <consortium name="EnsemblPlants"/>
        </authorList>
    </citation>
    <scope>IDENTIFICATION</scope>
</reference>
<reference evidence="3" key="1">
    <citation type="journal article" date="2014" name="Science">
        <title>Ancient hybridizations among the ancestral genomes of bread wheat.</title>
        <authorList>
            <consortium name="International Wheat Genome Sequencing Consortium,"/>
            <person name="Marcussen T."/>
            <person name="Sandve S.R."/>
            <person name="Heier L."/>
            <person name="Spannagl M."/>
            <person name="Pfeifer M."/>
            <person name="Jakobsen K.S."/>
            <person name="Wulff B.B."/>
            <person name="Steuernagel B."/>
            <person name="Mayer K.F."/>
            <person name="Olsen O.A."/>
        </authorList>
    </citation>
    <scope>NUCLEOTIDE SEQUENCE [LARGE SCALE GENOMIC DNA]</scope>
    <source>
        <strain evidence="3">cv. AL8/78</strain>
    </source>
</reference>
<evidence type="ECO:0000256" key="1">
    <source>
        <dbReference type="SAM" id="Phobius"/>
    </source>
</evidence>
<reference evidence="2" key="5">
    <citation type="journal article" date="2021" name="G3 (Bethesda)">
        <title>Aegilops tauschii genome assembly Aet v5.0 features greater sequence contiguity and improved annotation.</title>
        <authorList>
            <person name="Wang L."/>
            <person name="Zhu T."/>
            <person name="Rodriguez J.C."/>
            <person name="Deal K.R."/>
            <person name="Dubcovsky J."/>
            <person name="McGuire P.E."/>
            <person name="Lux T."/>
            <person name="Spannagl M."/>
            <person name="Mayer K.F.X."/>
            <person name="Baldrich P."/>
            <person name="Meyers B.C."/>
            <person name="Huo N."/>
            <person name="Gu Y.Q."/>
            <person name="Zhou H."/>
            <person name="Devos K.M."/>
            <person name="Bennetzen J.L."/>
            <person name="Unver T."/>
            <person name="Budak H."/>
            <person name="Gulick P.J."/>
            <person name="Galiba G."/>
            <person name="Kalapos B."/>
            <person name="Nelson D.R."/>
            <person name="Li P."/>
            <person name="You F.M."/>
            <person name="Luo M.C."/>
            <person name="Dvorak J."/>
        </authorList>
    </citation>
    <scope>NUCLEOTIDE SEQUENCE [LARGE SCALE GENOMIC DNA]</scope>
    <source>
        <strain evidence="2">cv. AL8/78</strain>
    </source>
</reference>
<dbReference type="AlphaFoldDB" id="A0A453ANH9"/>
<reference evidence="2" key="3">
    <citation type="journal article" date="2017" name="Nature">
        <title>Genome sequence of the progenitor of the wheat D genome Aegilops tauschii.</title>
        <authorList>
            <person name="Luo M.C."/>
            <person name="Gu Y.Q."/>
            <person name="Puiu D."/>
            <person name="Wang H."/>
            <person name="Twardziok S.O."/>
            <person name="Deal K.R."/>
            <person name="Huo N."/>
            <person name="Zhu T."/>
            <person name="Wang L."/>
            <person name="Wang Y."/>
            <person name="McGuire P.E."/>
            <person name="Liu S."/>
            <person name="Long H."/>
            <person name="Ramasamy R.K."/>
            <person name="Rodriguez J.C."/>
            <person name="Van S.L."/>
            <person name="Yuan L."/>
            <person name="Wang Z."/>
            <person name="Xia Z."/>
            <person name="Xiao L."/>
            <person name="Anderson O.D."/>
            <person name="Ouyang S."/>
            <person name="Liang Y."/>
            <person name="Zimin A.V."/>
            <person name="Pertea G."/>
            <person name="Qi P."/>
            <person name="Bennetzen J.L."/>
            <person name="Dai X."/>
            <person name="Dawson M.W."/>
            <person name="Muller H.G."/>
            <person name="Kugler K."/>
            <person name="Rivarola-Duarte L."/>
            <person name="Spannagl M."/>
            <person name="Mayer K.F.X."/>
            <person name="Lu F.H."/>
            <person name="Bevan M.W."/>
            <person name="Leroy P."/>
            <person name="Li P."/>
            <person name="You F.M."/>
            <person name="Sun Q."/>
            <person name="Liu Z."/>
            <person name="Lyons E."/>
            <person name="Wicker T."/>
            <person name="Salzberg S.L."/>
            <person name="Devos K.M."/>
            <person name="Dvorak J."/>
        </authorList>
    </citation>
    <scope>NUCLEOTIDE SEQUENCE [LARGE SCALE GENOMIC DNA]</scope>
    <source>
        <strain evidence="2">cv. AL8/78</strain>
    </source>
</reference>
<keyword evidence="3" id="KW-1185">Reference proteome</keyword>
<dbReference type="InterPro" id="IPR046341">
    <property type="entry name" value="SET_dom_sf"/>
</dbReference>
<proteinExistence type="predicted"/>
<keyword evidence="1" id="KW-0472">Membrane</keyword>
<organism evidence="2 3">
    <name type="scientific">Aegilops tauschii subsp. strangulata</name>
    <name type="common">Goatgrass</name>
    <dbReference type="NCBI Taxonomy" id="200361"/>
    <lineage>
        <taxon>Eukaryota</taxon>
        <taxon>Viridiplantae</taxon>
        <taxon>Streptophyta</taxon>
        <taxon>Embryophyta</taxon>
        <taxon>Tracheophyta</taxon>
        <taxon>Spermatophyta</taxon>
        <taxon>Magnoliopsida</taxon>
        <taxon>Liliopsida</taxon>
        <taxon>Poales</taxon>
        <taxon>Poaceae</taxon>
        <taxon>BOP clade</taxon>
        <taxon>Pooideae</taxon>
        <taxon>Triticodae</taxon>
        <taxon>Triticeae</taxon>
        <taxon>Triticinae</taxon>
        <taxon>Aegilops</taxon>
    </lineage>
</organism>